<feature type="compositionally biased region" description="Low complexity" evidence="1">
    <location>
        <begin position="103"/>
        <end position="171"/>
    </location>
</feature>
<sequence length="341" mass="34482">MTAHSRQFLAGLDHHAVDMTGIPLLALRRLGGFGFGGDSGGFSGGDFPDRGGGFSGGGFPNEGSPEGGVGVTFKSTTPVAAAQDTPASRPTPAAAVNDAAPVSPSSTPTHTTSSSPPSKSNPTSEVSSQLPASSHPSSSSRSTAPIKSSSSSALSISSSLPSASRSQSSPSGTAIAASASFHKRSNHAGAIAGALVPILLLLLLATVFFVLRRRRRIRAATSSDVEKIPHDVQAAHSISESKGLPPIPTIATEGYSSEMAGSTCDTADSLSFLDEKSCPGEFADGDEELPLPPVPAVMAASSGCPVEFEAAPSFHTLGSEETLPGYARPLPRVPDGGRPTP</sequence>
<feature type="region of interest" description="Disordered" evidence="1">
    <location>
        <begin position="315"/>
        <end position="341"/>
    </location>
</feature>
<feature type="region of interest" description="Disordered" evidence="1">
    <location>
        <begin position="44"/>
        <end position="172"/>
    </location>
</feature>
<protein>
    <submittedName>
        <fullName evidence="3">Uncharacterized protein</fullName>
    </submittedName>
</protein>
<accession>A0AAD7BQD6</accession>
<keyword evidence="2" id="KW-0812">Transmembrane</keyword>
<dbReference type="AlphaFoldDB" id="A0AAD7BQD6"/>
<keyword evidence="2" id="KW-1133">Transmembrane helix</keyword>
<dbReference type="EMBL" id="JARKIF010000011">
    <property type="protein sequence ID" value="KAJ7627015.1"/>
    <property type="molecule type" value="Genomic_DNA"/>
</dbReference>
<feature type="transmembrane region" description="Helical" evidence="2">
    <location>
        <begin position="188"/>
        <end position="211"/>
    </location>
</feature>
<gene>
    <name evidence="3" type="ORF">FB45DRAFT_920499</name>
</gene>
<proteinExistence type="predicted"/>
<evidence type="ECO:0000313" key="3">
    <source>
        <dbReference type="EMBL" id="KAJ7627015.1"/>
    </source>
</evidence>
<keyword evidence="4" id="KW-1185">Reference proteome</keyword>
<evidence type="ECO:0000256" key="1">
    <source>
        <dbReference type="SAM" id="MobiDB-lite"/>
    </source>
</evidence>
<organism evidence="3 4">
    <name type="scientific">Roridomyces roridus</name>
    <dbReference type="NCBI Taxonomy" id="1738132"/>
    <lineage>
        <taxon>Eukaryota</taxon>
        <taxon>Fungi</taxon>
        <taxon>Dikarya</taxon>
        <taxon>Basidiomycota</taxon>
        <taxon>Agaricomycotina</taxon>
        <taxon>Agaricomycetes</taxon>
        <taxon>Agaricomycetidae</taxon>
        <taxon>Agaricales</taxon>
        <taxon>Marasmiineae</taxon>
        <taxon>Mycenaceae</taxon>
        <taxon>Roridomyces</taxon>
    </lineage>
</organism>
<reference evidence="3" key="1">
    <citation type="submission" date="2023-03" db="EMBL/GenBank/DDBJ databases">
        <title>Massive genome expansion in bonnet fungi (Mycena s.s.) driven by repeated elements and novel gene families across ecological guilds.</title>
        <authorList>
            <consortium name="Lawrence Berkeley National Laboratory"/>
            <person name="Harder C.B."/>
            <person name="Miyauchi S."/>
            <person name="Viragh M."/>
            <person name="Kuo A."/>
            <person name="Thoen E."/>
            <person name="Andreopoulos B."/>
            <person name="Lu D."/>
            <person name="Skrede I."/>
            <person name="Drula E."/>
            <person name="Henrissat B."/>
            <person name="Morin E."/>
            <person name="Kohler A."/>
            <person name="Barry K."/>
            <person name="LaButti K."/>
            <person name="Morin E."/>
            <person name="Salamov A."/>
            <person name="Lipzen A."/>
            <person name="Mereny Z."/>
            <person name="Hegedus B."/>
            <person name="Baldrian P."/>
            <person name="Stursova M."/>
            <person name="Weitz H."/>
            <person name="Taylor A."/>
            <person name="Grigoriev I.V."/>
            <person name="Nagy L.G."/>
            <person name="Martin F."/>
            <person name="Kauserud H."/>
        </authorList>
    </citation>
    <scope>NUCLEOTIDE SEQUENCE</scope>
    <source>
        <strain evidence="3">9284</strain>
    </source>
</reference>
<evidence type="ECO:0000313" key="4">
    <source>
        <dbReference type="Proteomes" id="UP001221142"/>
    </source>
</evidence>
<dbReference type="Proteomes" id="UP001221142">
    <property type="component" value="Unassembled WGS sequence"/>
</dbReference>
<name>A0AAD7BQD6_9AGAR</name>
<comment type="caution">
    <text evidence="3">The sequence shown here is derived from an EMBL/GenBank/DDBJ whole genome shotgun (WGS) entry which is preliminary data.</text>
</comment>
<keyword evidence="2" id="KW-0472">Membrane</keyword>
<evidence type="ECO:0000256" key="2">
    <source>
        <dbReference type="SAM" id="Phobius"/>
    </source>
</evidence>
<feature type="compositionally biased region" description="Gly residues" evidence="1">
    <location>
        <begin position="44"/>
        <end position="70"/>
    </location>
</feature>